<dbReference type="KEGG" id="gah:GAH_00076"/>
<comment type="subunit">
    <text evidence="4">Heterodimer composed of Spt4 and Spt5. Interacts with RNA polymerase (RNAP).</text>
</comment>
<gene>
    <name evidence="4" type="primary">spt5</name>
    <name evidence="8" type="ORF">GAH_00076</name>
</gene>
<keyword evidence="8" id="KW-0687">Ribonucleoprotein</keyword>
<dbReference type="GeneID" id="24802666"/>
<accession>A0A0F7IG95</accession>
<dbReference type="SMART" id="SM00738">
    <property type="entry name" value="NGN"/>
    <property type="match status" value="1"/>
</dbReference>
<dbReference type="PATRIC" id="fig|113653.22.peg.75"/>
<comment type="similarity">
    <text evidence="1">Belongs to the SPT5 family.</text>
</comment>
<dbReference type="InterPro" id="IPR011590">
    <property type="entry name" value="Spt5_arc"/>
</dbReference>
<dbReference type="InterPro" id="IPR005824">
    <property type="entry name" value="KOW"/>
</dbReference>
<keyword evidence="9" id="KW-1185">Reference proteome</keyword>
<dbReference type="STRING" id="113653.GAH_00076"/>
<evidence type="ECO:0000256" key="4">
    <source>
        <dbReference type="HAMAP-Rule" id="MF_00950"/>
    </source>
</evidence>
<dbReference type="CDD" id="cd09887">
    <property type="entry name" value="NGN_Arch"/>
    <property type="match status" value="1"/>
</dbReference>
<dbReference type="Proteomes" id="UP000034723">
    <property type="component" value="Chromosome"/>
</dbReference>
<dbReference type="GO" id="GO:0005840">
    <property type="term" value="C:ribosome"/>
    <property type="evidence" value="ECO:0007669"/>
    <property type="project" value="UniProtKB-KW"/>
</dbReference>
<dbReference type="GO" id="GO:0003746">
    <property type="term" value="F:translation elongation factor activity"/>
    <property type="evidence" value="ECO:0007669"/>
    <property type="project" value="InterPro"/>
</dbReference>
<dbReference type="GO" id="GO:0006368">
    <property type="term" value="P:transcription elongation by RNA polymerase II"/>
    <property type="evidence" value="ECO:0007669"/>
    <property type="project" value="TreeGrafter"/>
</dbReference>
<feature type="domain" description="KOW" evidence="7">
    <location>
        <begin position="90"/>
        <end position="117"/>
    </location>
</feature>
<dbReference type="SUPFAM" id="SSF50104">
    <property type="entry name" value="Translation proteins SH3-like domain"/>
    <property type="match status" value="1"/>
</dbReference>
<organism evidence="8 9">
    <name type="scientific">Geoglobus ahangari</name>
    <dbReference type="NCBI Taxonomy" id="113653"/>
    <lineage>
        <taxon>Archaea</taxon>
        <taxon>Methanobacteriati</taxon>
        <taxon>Methanobacteriota</taxon>
        <taxon>Archaeoglobi</taxon>
        <taxon>Archaeoglobales</taxon>
        <taxon>Archaeoglobaceae</taxon>
        <taxon>Geoglobus</taxon>
    </lineage>
</organism>
<keyword evidence="2 4" id="KW-0805">Transcription regulation</keyword>
<dbReference type="InterPro" id="IPR005100">
    <property type="entry name" value="NGN-domain"/>
</dbReference>
<dbReference type="InParanoid" id="A0A0F7IG95"/>
<sequence length="152" mass="16878">MSRYFIVKTTANQERIVANLMAAGVKKRGIRLYSILAPKEIKGYIIVEAESNEDIVNAIKGVPHVKGLVKGETSLAEIEHFLKPKKAAEQIREGYKVEIISGPFKGELAIVKRVDEAKNEITVELLEAVVPIPVTVKADNVRILEKTDEEEV</sequence>
<dbReference type="GO" id="GO:0006357">
    <property type="term" value="P:regulation of transcription by RNA polymerase II"/>
    <property type="evidence" value="ECO:0007669"/>
    <property type="project" value="InterPro"/>
</dbReference>
<evidence type="ECO:0000259" key="6">
    <source>
        <dbReference type="SMART" id="SM00738"/>
    </source>
</evidence>
<evidence type="ECO:0000256" key="5">
    <source>
        <dbReference type="NCBIfam" id="TIGR00405"/>
    </source>
</evidence>
<dbReference type="NCBIfam" id="TIGR00405">
    <property type="entry name" value="KOW_elon_Spt5"/>
    <property type="match status" value="1"/>
</dbReference>
<dbReference type="InterPro" id="IPR006645">
    <property type="entry name" value="NGN-like_dom"/>
</dbReference>
<dbReference type="AlphaFoldDB" id="A0A0F7IG95"/>
<comment type="function">
    <text evidence="4">Stimulates transcription elongation.</text>
</comment>
<dbReference type="RefSeq" id="WP_048094178.1">
    <property type="nucleotide sequence ID" value="NZ_CP011267.1"/>
</dbReference>
<dbReference type="HAMAP" id="MF_00950">
    <property type="entry name" value="Spt5_arch"/>
    <property type="match status" value="1"/>
</dbReference>
<evidence type="ECO:0000259" key="7">
    <source>
        <dbReference type="SMART" id="SM00739"/>
    </source>
</evidence>
<dbReference type="PANTHER" id="PTHR11125">
    <property type="entry name" value="SUPPRESSOR OF TY 5"/>
    <property type="match status" value="1"/>
</dbReference>
<dbReference type="GO" id="GO:0003729">
    <property type="term" value="F:mRNA binding"/>
    <property type="evidence" value="ECO:0007669"/>
    <property type="project" value="TreeGrafter"/>
</dbReference>
<keyword evidence="8" id="KW-0689">Ribosomal protein</keyword>
<evidence type="ECO:0000313" key="8">
    <source>
        <dbReference type="EMBL" id="AKG92564.1"/>
    </source>
</evidence>
<dbReference type="Gene3D" id="2.30.30.30">
    <property type="match status" value="1"/>
</dbReference>
<dbReference type="PANTHER" id="PTHR11125:SF7">
    <property type="entry name" value="TRANSCRIPTION ELONGATION FACTOR SPT5"/>
    <property type="match status" value="1"/>
</dbReference>
<evidence type="ECO:0000256" key="2">
    <source>
        <dbReference type="ARBA" id="ARBA00023015"/>
    </source>
</evidence>
<keyword evidence="3 4" id="KW-0804">Transcription</keyword>
<dbReference type="GO" id="GO:0032784">
    <property type="term" value="P:regulation of DNA-templated transcription elongation"/>
    <property type="evidence" value="ECO:0007669"/>
    <property type="project" value="InterPro"/>
</dbReference>
<dbReference type="InterPro" id="IPR039659">
    <property type="entry name" value="SPT5"/>
</dbReference>
<dbReference type="InterPro" id="IPR014722">
    <property type="entry name" value="Rib_uL2_dom2"/>
</dbReference>
<protein>
    <recommendedName>
        <fullName evidence="4 5">Transcription elongation factor Spt5</fullName>
    </recommendedName>
</protein>
<dbReference type="FunCoup" id="A0A0F7IG95">
    <property type="interactions" value="1"/>
</dbReference>
<proteinExistence type="inferred from homology"/>
<dbReference type="InterPro" id="IPR008991">
    <property type="entry name" value="Translation_prot_SH3-like_sf"/>
</dbReference>
<evidence type="ECO:0000256" key="1">
    <source>
        <dbReference type="ARBA" id="ARBA00006956"/>
    </source>
</evidence>
<dbReference type="Pfam" id="PF00467">
    <property type="entry name" value="KOW"/>
    <property type="match status" value="1"/>
</dbReference>
<dbReference type="SMART" id="SM00739">
    <property type="entry name" value="KOW"/>
    <property type="match status" value="1"/>
</dbReference>
<dbReference type="CDD" id="cd06091">
    <property type="entry name" value="KOW_NusG"/>
    <property type="match status" value="1"/>
</dbReference>
<dbReference type="HOGENOM" id="CLU_113589_0_0_2"/>
<reference evidence="8 9" key="1">
    <citation type="submission" date="2015-04" db="EMBL/GenBank/DDBJ databases">
        <title>The complete genome sequence of the hyperthermophilic, obligate iron-reducing archaeon Geoglobus ahangari strain 234T.</title>
        <authorList>
            <person name="Manzella M.P."/>
            <person name="Holmes D.E."/>
            <person name="Rocheleau J.M."/>
            <person name="Chung A."/>
            <person name="Reguera G."/>
            <person name="Kashefi K."/>
        </authorList>
    </citation>
    <scope>NUCLEOTIDE SEQUENCE [LARGE SCALE GENOMIC DNA]</scope>
    <source>
        <strain evidence="8 9">234</strain>
    </source>
</reference>
<feature type="domain" description="NusG-like N-terminal" evidence="6">
    <location>
        <begin position="1"/>
        <end position="85"/>
    </location>
</feature>
<name>A0A0F7IG95_9EURY</name>
<dbReference type="InterPro" id="IPR036735">
    <property type="entry name" value="NGN_dom_sf"/>
</dbReference>
<evidence type="ECO:0000256" key="3">
    <source>
        <dbReference type="ARBA" id="ARBA00023163"/>
    </source>
</evidence>
<dbReference type="Gene3D" id="3.30.70.940">
    <property type="entry name" value="NusG, N-terminal domain"/>
    <property type="match status" value="1"/>
</dbReference>
<evidence type="ECO:0000313" key="9">
    <source>
        <dbReference type="Proteomes" id="UP000034723"/>
    </source>
</evidence>
<comment type="similarity">
    <text evidence="4">Belongs to the archaeal Spt5 family.</text>
</comment>
<dbReference type="Pfam" id="PF03439">
    <property type="entry name" value="Spt5-NGN"/>
    <property type="match status" value="1"/>
</dbReference>
<dbReference type="SUPFAM" id="SSF82679">
    <property type="entry name" value="N-utilization substance G protein NusG, N-terminal domain"/>
    <property type="match status" value="1"/>
</dbReference>
<dbReference type="EMBL" id="CP011267">
    <property type="protein sequence ID" value="AKG92564.1"/>
    <property type="molecule type" value="Genomic_DNA"/>
</dbReference>
<dbReference type="OrthoDB" id="371863at2157"/>